<dbReference type="GO" id="GO:0006508">
    <property type="term" value="P:proteolysis"/>
    <property type="evidence" value="ECO:0007669"/>
    <property type="project" value="UniProtKB-KW"/>
</dbReference>
<evidence type="ECO:0000256" key="10">
    <source>
        <dbReference type="PROSITE-ProRule" id="PRU01240"/>
    </source>
</evidence>
<feature type="region of interest" description="Disordered" evidence="11">
    <location>
        <begin position="316"/>
        <end position="335"/>
    </location>
</feature>
<dbReference type="Gene3D" id="3.40.50.200">
    <property type="entry name" value="Peptidase S8/S53 domain"/>
    <property type="match status" value="1"/>
</dbReference>
<dbReference type="PANTHER" id="PTHR43806:SF11">
    <property type="entry name" value="CEREVISIN-RELATED"/>
    <property type="match status" value="1"/>
</dbReference>
<keyword evidence="7 10" id="KW-0720">Serine protease</keyword>
<dbReference type="RefSeq" id="WP_239147954.1">
    <property type="nucleotide sequence ID" value="NZ_BOMY01000046.1"/>
</dbReference>
<dbReference type="Pfam" id="PF00082">
    <property type="entry name" value="Peptidase_S8"/>
    <property type="match status" value="1"/>
</dbReference>
<sequence length="365" mass="37082">MAVSLPTNPAYADTIRDKQEWYLRSVNALQAHSITTGAGVTVAVIDTGTYPHPDLRNNLLKGDDESSARAGDGQTDRQGHGTRMAALIAGHGRGSSGIQGLAPAAKILPIRVAEKAETKNSEVVARGVDFAIQNGASVINISMGGGPDFDLDDAIGRAIEHNIVVVASVGNTPRDFLINYPAANDGVVAVGATGRDGKHASVSVKDAKVQLCAPGVDIISAVPKDGYSLGTGTSDSTAIVSGAAALVRAKFPELSAKDVINRLTATADDIGAPGRDSECGFGRLNVFKALTADVPPLEAATPSAAPSAAATTTVAAPAATTPSAQAEAEPEPASSSTPLVLGVLAGLVVAGGLVAMLVIRRRRNF</sequence>
<dbReference type="PANTHER" id="PTHR43806">
    <property type="entry name" value="PEPTIDASE S8"/>
    <property type="match status" value="1"/>
</dbReference>
<feature type="active site" description="Charge relay system" evidence="10">
    <location>
        <position position="234"/>
    </location>
</feature>
<comment type="caution">
    <text evidence="14">The sequence shown here is derived from an EMBL/GenBank/DDBJ whole genome shotgun (WGS) entry which is preliminary data.</text>
</comment>
<dbReference type="InterPro" id="IPR000209">
    <property type="entry name" value="Peptidase_S8/S53_dom"/>
</dbReference>
<dbReference type="PRINTS" id="PR00723">
    <property type="entry name" value="SUBTILISIN"/>
</dbReference>
<keyword evidence="6 10" id="KW-0378">Hydrolase</keyword>
<comment type="similarity">
    <text evidence="2 10">Belongs to the peptidase S8 family.</text>
</comment>
<dbReference type="Proteomes" id="UP000623608">
    <property type="component" value="Unassembled WGS sequence"/>
</dbReference>
<keyword evidence="3" id="KW-1003">Cell membrane</keyword>
<evidence type="ECO:0000256" key="7">
    <source>
        <dbReference type="ARBA" id="ARBA00022825"/>
    </source>
</evidence>
<comment type="subcellular location">
    <subcellularLocation>
        <location evidence="1">Cell membrane</location>
        <topology evidence="1">Single-pass membrane protein</topology>
    </subcellularLocation>
</comment>
<proteinExistence type="inferred from homology"/>
<evidence type="ECO:0000256" key="2">
    <source>
        <dbReference type="ARBA" id="ARBA00011073"/>
    </source>
</evidence>
<feature type="transmembrane region" description="Helical" evidence="12">
    <location>
        <begin position="339"/>
        <end position="359"/>
    </location>
</feature>
<dbReference type="InterPro" id="IPR015500">
    <property type="entry name" value="Peptidase_S8_subtilisin-rel"/>
</dbReference>
<dbReference type="EMBL" id="BOMY01000046">
    <property type="protein sequence ID" value="GIF24461.1"/>
    <property type="molecule type" value="Genomic_DNA"/>
</dbReference>
<dbReference type="InterPro" id="IPR023834">
    <property type="entry name" value="T7SS_pept_S8A_mycosin"/>
</dbReference>
<organism evidence="14 15">
    <name type="scientific">Paractinoplanes tereljensis</name>
    <dbReference type="NCBI Taxonomy" id="571912"/>
    <lineage>
        <taxon>Bacteria</taxon>
        <taxon>Bacillati</taxon>
        <taxon>Actinomycetota</taxon>
        <taxon>Actinomycetes</taxon>
        <taxon>Micromonosporales</taxon>
        <taxon>Micromonosporaceae</taxon>
        <taxon>Paractinoplanes</taxon>
    </lineage>
</organism>
<evidence type="ECO:0000256" key="3">
    <source>
        <dbReference type="ARBA" id="ARBA00022475"/>
    </source>
</evidence>
<keyword evidence="15" id="KW-1185">Reference proteome</keyword>
<dbReference type="AlphaFoldDB" id="A0A919NUZ9"/>
<keyword evidence="4 10" id="KW-0645">Protease</keyword>
<evidence type="ECO:0000256" key="1">
    <source>
        <dbReference type="ARBA" id="ARBA00004162"/>
    </source>
</evidence>
<evidence type="ECO:0000313" key="15">
    <source>
        <dbReference type="Proteomes" id="UP000623608"/>
    </source>
</evidence>
<keyword evidence="9 12" id="KW-0472">Membrane</keyword>
<evidence type="ECO:0000313" key="14">
    <source>
        <dbReference type="EMBL" id="GIF24461.1"/>
    </source>
</evidence>
<evidence type="ECO:0000256" key="6">
    <source>
        <dbReference type="ARBA" id="ARBA00022801"/>
    </source>
</evidence>
<dbReference type="InterPro" id="IPR036852">
    <property type="entry name" value="Peptidase_S8/S53_dom_sf"/>
</dbReference>
<dbReference type="PROSITE" id="PS51892">
    <property type="entry name" value="SUBTILASE"/>
    <property type="match status" value="1"/>
</dbReference>
<dbReference type="InterPro" id="IPR050131">
    <property type="entry name" value="Peptidase_S8_subtilisin-like"/>
</dbReference>
<evidence type="ECO:0000256" key="12">
    <source>
        <dbReference type="SAM" id="Phobius"/>
    </source>
</evidence>
<reference evidence="14" key="1">
    <citation type="submission" date="2021-01" db="EMBL/GenBank/DDBJ databases">
        <title>Whole genome shotgun sequence of Actinoplanes tereljensis NBRC 105297.</title>
        <authorList>
            <person name="Komaki H."/>
            <person name="Tamura T."/>
        </authorList>
    </citation>
    <scope>NUCLEOTIDE SEQUENCE</scope>
    <source>
        <strain evidence="14">NBRC 105297</strain>
    </source>
</reference>
<evidence type="ECO:0000256" key="4">
    <source>
        <dbReference type="ARBA" id="ARBA00022670"/>
    </source>
</evidence>
<evidence type="ECO:0000256" key="8">
    <source>
        <dbReference type="ARBA" id="ARBA00022989"/>
    </source>
</evidence>
<feature type="active site" description="Charge relay system" evidence="10">
    <location>
        <position position="46"/>
    </location>
</feature>
<evidence type="ECO:0000256" key="5">
    <source>
        <dbReference type="ARBA" id="ARBA00022692"/>
    </source>
</evidence>
<feature type="active site" description="Charge relay system" evidence="10">
    <location>
        <position position="80"/>
    </location>
</feature>
<keyword evidence="5 12" id="KW-0812">Transmembrane</keyword>
<dbReference type="GO" id="GO:0004252">
    <property type="term" value="F:serine-type endopeptidase activity"/>
    <property type="evidence" value="ECO:0007669"/>
    <property type="project" value="UniProtKB-UniRule"/>
</dbReference>
<accession>A0A919NUZ9</accession>
<evidence type="ECO:0000256" key="9">
    <source>
        <dbReference type="ARBA" id="ARBA00023136"/>
    </source>
</evidence>
<feature type="domain" description="Peptidase S8/S53" evidence="13">
    <location>
        <begin position="37"/>
        <end position="282"/>
    </location>
</feature>
<gene>
    <name evidence="14" type="ORF">Ate02nite_71910</name>
</gene>
<evidence type="ECO:0000256" key="11">
    <source>
        <dbReference type="SAM" id="MobiDB-lite"/>
    </source>
</evidence>
<dbReference type="SUPFAM" id="SSF52743">
    <property type="entry name" value="Subtilisin-like"/>
    <property type="match status" value="1"/>
</dbReference>
<feature type="region of interest" description="Disordered" evidence="11">
    <location>
        <begin position="53"/>
        <end position="80"/>
    </location>
</feature>
<dbReference type="NCBIfam" id="TIGR03921">
    <property type="entry name" value="T7SS_mycosin"/>
    <property type="match status" value="1"/>
</dbReference>
<dbReference type="GO" id="GO:0005886">
    <property type="term" value="C:plasma membrane"/>
    <property type="evidence" value="ECO:0007669"/>
    <property type="project" value="UniProtKB-SubCell"/>
</dbReference>
<keyword evidence="8 12" id="KW-1133">Transmembrane helix</keyword>
<name>A0A919NUZ9_9ACTN</name>
<evidence type="ECO:0000259" key="13">
    <source>
        <dbReference type="Pfam" id="PF00082"/>
    </source>
</evidence>
<protein>
    <submittedName>
        <fullName evidence="14">Type VII secretion-associated serine protease</fullName>
    </submittedName>
</protein>